<name>A0ACC3NXD7_9PEZI</name>
<evidence type="ECO:0000313" key="2">
    <source>
        <dbReference type="Proteomes" id="UP001281147"/>
    </source>
</evidence>
<protein>
    <submittedName>
        <fullName evidence="1">Uncharacterized protein</fullName>
    </submittedName>
</protein>
<comment type="caution">
    <text evidence="1">The sequence shown here is derived from an EMBL/GenBank/DDBJ whole genome shotgun (WGS) entry which is preliminary data.</text>
</comment>
<evidence type="ECO:0000313" key="1">
    <source>
        <dbReference type="EMBL" id="KAK3723918.1"/>
    </source>
</evidence>
<reference evidence="1" key="1">
    <citation type="submission" date="2023-07" db="EMBL/GenBank/DDBJ databases">
        <title>Black Yeasts Isolated from many extreme environments.</title>
        <authorList>
            <person name="Coleine C."/>
            <person name="Stajich J.E."/>
            <person name="Selbmann L."/>
        </authorList>
    </citation>
    <scope>NUCLEOTIDE SEQUENCE</scope>
    <source>
        <strain evidence="1">CCFEE 5714</strain>
    </source>
</reference>
<dbReference type="Proteomes" id="UP001281147">
    <property type="component" value="Unassembled WGS sequence"/>
</dbReference>
<gene>
    <name evidence="1" type="ORF">LTR37_001402</name>
</gene>
<proteinExistence type="predicted"/>
<organism evidence="1 2">
    <name type="scientific">Vermiconidia calcicola</name>
    <dbReference type="NCBI Taxonomy" id="1690605"/>
    <lineage>
        <taxon>Eukaryota</taxon>
        <taxon>Fungi</taxon>
        <taxon>Dikarya</taxon>
        <taxon>Ascomycota</taxon>
        <taxon>Pezizomycotina</taxon>
        <taxon>Dothideomycetes</taxon>
        <taxon>Dothideomycetidae</taxon>
        <taxon>Mycosphaerellales</taxon>
        <taxon>Extremaceae</taxon>
        <taxon>Vermiconidia</taxon>
    </lineage>
</organism>
<dbReference type="EMBL" id="JAUTXU010000007">
    <property type="protein sequence ID" value="KAK3723918.1"/>
    <property type="molecule type" value="Genomic_DNA"/>
</dbReference>
<sequence length="168" mass="19456">MAALVSYSSGYAFGDRTVEIPAQPIRAREFYHLYHTHFLKAIKANAEPIAELKSDYISVASNETFTKAQPREFRKATRRYKKELADLYPEKQVFGTWEAERQAQRVTKYKPYLEALVQMRKDVAQLSRLLLTTLPVEIWLQVFANLTSPAHSDDYLWSFDMVTKEGSN</sequence>
<keyword evidence="2" id="KW-1185">Reference proteome</keyword>
<accession>A0ACC3NXD7</accession>